<evidence type="ECO:0000313" key="6">
    <source>
        <dbReference type="Proteomes" id="UP001271789"/>
    </source>
</evidence>
<reference evidence="5" key="1">
    <citation type="submission" date="2023-06" db="EMBL/GenBank/DDBJ databases">
        <title>Genome sequence of Methanosarcinaceae archaeon Ag5.</title>
        <authorList>
            <person name="Protasov E."/>
            <person name="Platt K."/>
            <person name="Poehlein A."/>
            <person name="Daniel R."/>
            <person name="Brune A."/>
        </authorList>
    </citation>
    <scope>NUCLEOTIDE SEQUENCE</scope>
    <source>
        <strain evidence="5">Ag5</strain>
    </source>
</reference>
<evidence type="ECO:0000256" key="3">
    <source>
        <dbReference type="ARBA" id="ARBA00023014"/>
    </source>
</evidence>
<protein>
    <recommendedName>
        <fullName evidence="4">Radical SAM core domain-containing protein</fullName>
    </recommendedName>
</protein>
<organism evidence="5 6">
    <name type="scientific">Methanolapillus africanus</name>
    <dbReference type="NCBI Taxonomy" id="3028297"/>
    <lineage>
        <taxon>Archaea</taxon>
        <taxon>Methanobacteriati</taxon>
        <taxon>Methanobacteriota</taxon>
        <taxon>Stenosarchaea group</taxon>
        <taxon>Methanomicrobia</taxon>
        <taxon>Methanosarcinales</taxon>
        <taxon>Methanosarcinaceae</taxon>
        <taxon>Methanolapillus</taxon>
    </lineage>
</organism>
<evidence type="ECO:0000259" key="4">
    <source>
        <dbReference type="Pfam" id="PF04055"/>
    </source>
</evidence>
<dbReference type="GO" id="GO:0046872">
    <property type="term" value="F:metal ion binding"/>
    <property type="evidence" value="ECO:0007669"/>
    <property type="project" value="UniProtKB-KW"/>
</dbReference>
<keyword evidence="1" id="KW-0479">Metal-binding</keyword>
<dbReference type="InterPro" id="IPR040086">
    <property type="entry name" value="MJ0683-like"/>
</dbReference>
<name>A0AAE4MKE0_9EURY</name>
<accession>A0AAE4MKE0</accession>
<dbReference type="EMBL" id="JAWDKD010000026">
    <property type="protein sequence ID" value="MDV0447824.1"/>
    <property type="molecule type" value="Genomic_DNA"/>
</dbReference>
<dbReference type="SFLD" id="SFLDS00029">
    <property type="entry name" value="Radical_SAM"/>
    <property type="match status" value="1"/>
</dbReference>
<dbReference type="PANTHER" id="PTHR43432">
    <property type="entry name" value="SLR0285 PROTEIN"/>
    <property type="match status" value="1"/>
</dbReference>
<comment type="caution">
    <text evidence="5">The sequence shown here is derived from an EMBL/GenBank/DDBJ whole genome shotgun (WGS) entry which is preliminary data.</text>
</comment>
<dbReference type="Proteomes" id="UP001271789">
    <property type="component" value="Unassembled WGS sequence"/>
</dbReference>
<dbReference type="CDD" id="cd01335">
    <property type="entry name" value="Radical_SAM"/>
    <property type="match status" value="1"/>
</dbReference>
<keyword evidence="2" id="KW-0408">Iron</keyword>
<proteinExistence type="predicted"/>
<dbReference type="GO" id="GO:0003824">
    <property type="term" value="F:catalytic activity"/>
    <property type="evidence" value="ECO:0007669"/>
    <property type="project" value="InterPro"/>
</dbReference>
<evidence type="ECO:0000313" key="5">
    <source>
        <dbReference type="EMBL" id="MDV0447824.1"/>
    </source>
</evidence>
<dbReference type="Pfam" id="PF04055">
    <property type="entry name" value="Radical_SAM"/>
    <property type="match status" value="1"/>
</dbReference>
<dbReference type="AlphaFoldDB" id="A0AAE4MKE0"/>
<sequence>MPDSVEFVPAKQIITPLPKGTDYFAHTHNMNIYRGCSHGCIYCDSRSVCYQIEDFDQVRAKENALSIIEKELAAKTKSKSKSKSSKISIKTGGNDDVRKMIIGTGAMSDPYNIFEKELCLTRGALDLIDRYKCGVSVTTKSALIARDRDFFVNINQHSPVNIAVTITSADPDICAKIEPNVSTSVERFSAMKILAGSGLFTGVYMNPVLPFITDSEENITELIGNAAAAGAKYAVCFFGVTLRKGNRDYFYQNLTGFPGVRQKYESTFGNTYSCSAPNAEMLYTIFKKECQKHNLLYKMSDISEAIRQNAQTAPQKQKTLGDFY</sequence>
<gene>
    <name evidence="5" type="ORF">MsAg5_17410</name>
</gene>
<evidence type="ECO:0000256" key="2">
    <source>
        <dbReference type="ARBA" id="ARBA00023004"/>
    </source>
</evidence>
<dbReference type="Gene3D" id="3.80.30.30">
    <property type="match status" value="1"/>
</dbReference>
<dbReference type="SFLD" id="SFLDG01084">
    <property type="entry name" value="Uncharacterised_Radical_SAM_Su"/>
    <property type="match status" value="1"/>
</dbReference>
<dbReference type="PANTHER" id="PTHR43432:SF5">
    <property type="entry name" value="ELP3_MIAA_NIFB-LIKE RADICAL SAM CORE DOMAIN-CONTAINING PROTEIN"/>
    <property type="match status" value="1"/>
</dbReference>
<dbReference type="InterPro" id="IPR007197">
    <property type="entry name" value="rSAM"/>
</dbReference>
<keyword evidence="6" id="KW-1185">Reference proteome</keyword>
<dbReference type="GO" id="GO:0051536">
    <property type="term" value="F:iron-sulfur cluster binding"/>
    <property type="evidence" value="ECO:0007669"/>
    <property type="project" value="UniProtKB-KW"/>
</dbReference>
<evidence type="ECO:0000256" key="1">
    <source>
        <dbReference type="ARBA" id="ARBA00022723"/>
    </source>
</evidence>
<dbReference type="RefSeq" id="WP_338100271.1">
    <property type="nucleotide sequence ID" value="NZ_JAWDKD010000026.1"/>
</dbReference>
<keyword evidence="3" id="KW-0411">Iron-sulfur</keyword>
<feature type="domain" description="Radical SAM core" evidence="4">
    <location>
        <begin position="30"/>
        <end position="222"/>
    </location>
</feature>